<sequence>MTQDSDQQEFLVLSRGQWDRDAGPEAIQVSIDAFYPWLEAHIAAGRMKTGERLARAGATVSRKGVALDGPFGETKELVGGYWFVVAPTLEEAAALLATSPTLAHGLFYEVRPLEPERASAFARTSETPD</sequence>
<protein>
    <recommendedName>
        <fullName evidence="2">YCII-related domain-containing protein</fullName>
    </recommendedName>
</protein>
<evidence type="ECO:0000256" key="1">
    <source>
        <dbReference type="ARBA" id="ARBA00007689"/>
    </source>
</evidence>
<dbReference type="Proteomes" id="UP000324973">
    <property type="component" value="Unassembled WGS sequence"/>
</dbReference>
<feature type="domain" description="YCII-related" evidence="2">
    <location>
        <begin position="30"/>
        <end position="111"/>
    </location>
</feature>
<keyword evidence="4" id="KW-1185">Reference proteome</keyword>
<dbReference type="PANTHER" id="PTHR35174:SF3">
    <property type="entry name" value="BLL7171 PROTEIN"/>
    <property type="match status" value="1"/>
</dbReference>
<gene>
    <name evidence="3" type="ORF">FZO89_09250</name>
</gene>
<dbReference type="RefSeq" id="WP_149102978.1">
    <property type="nucleotide sequence ID" value="NZ_VTFT01000001.1"/>
</dbReference>
<dbReference type="EMBL" id="VTFT01000001">
    <property type="protein sequence ID" value="TYT26427.1"/>
    <property type="molecule type" value="Genomic_DNA"/>
</dbReference>
<dbReference type="SUPFAM" id="SSF54909">
    <property type="entry name" value="Dimeric alpha+beta barrel"/>
    <property type="match status" value="1"/>
</dbReference>
<accession>A0A5D4XP20</accession>
<comment type="similarity">
    <text evidence="1">Belongs to the YciI family.</text>
</comment>
<dbReference type="OrthoDB" id="9807535at2"/>
<evidence type="ECO:0000259" key="2">
    <source>
        <dbReference type="Pfam" id="PF03795"/>
    </source>
</evidence>
<dbReference type="InterPro" id="IPR011008">
    <property type="entry name" value="Dimeric_a/b-barrel"/>
</dbReference>
<evidence type="ECO:0000313" key="4">
    <source>
        <dbReference type="Proteomes" id="UP000324973"/>
    </source>
</evidence>
<organism evidence="3 4">
    <name type="scientific">Luteimonas viscosa</name>
    <dbReference type="NCBI Taxonomy" id="1132694"/>
    <lineage>
        <taxon>Bacteria</taxon>
        <taxon>Pseudomonadati</taxon>
        <taxon>Pseudomonadota</taxon>
        <taxon>Gammaproteobacteria</taxon>
        <taxon>Lysobacterales</taxon>
        <taxon>Lysobacteraceae</taxon>
        <taxon>Luteimonas</taxon>
    </lineage>
</organism>
<dbReference type="Pfam" id="PF03795">
    <property type="entry name" value="YCII"/>
    <property type="match status" value="1"/>
</dbReference>
<dbReference type="Gene3D" id="3.30.70.1060">
    <property type="entry name" value="Dimeric alpha+beta barrel"/>
    <property type="match status" value="1"/>
</dbReference>
<name>A0A5D4XP20_9GAMM</name>
<comment type="caution">
    <text evidence="3">The sequence shown here is derived from an EMBL/GenBank/DDBJ whole genome shotgun (WGS) entry which is preliminary data.</text>
</comment>
<dbReference type="AlphaFoldDB" id="A0A5D4XP20"/>
<dbReference type="InterPro" id="IPR005545">
    <property type="entry name" value="YCII"/>
</dbReference>
<reference evidence="3 4" key="1">
    <citation type="submission" date="2019-08" db="EMBL/GenBank/DDBJ databases">
        <title>Luteimonas viscosus sp. nov., isolated from soil of a sunflower field.</title>
        <authorList>
            <person name="Jianli Z."/>
            <person name="Ying Z."/>
        </authorList>
    </citation>
    <scope>NUCLEOTIDE SEQUENCE [LARGE SCALE GENOMIC DNA]</scope>
    <source>
        <strain evidence="3 4">XBU10</strain>
    </source>
</reference>
<proteinExistence type="inferred from homology"/>
<dbReference type="PANTHER" id="PTHR35174">
    <property type="entry name" value="BLL7171 PROTEIN-RELATED"/>
    <property type="match status" value="1"/>
</dbReference>
<evidence type="ECO:0000313" key="3">
    <source>
        <dbReference type="EMBL" id="TYT26427.1"/>
    </source>
</evidence>